<dbReference type="SUPFAM" id="SSF48264">
    <property type="entry name" value="Cytochrome P450"/>
    <property type="match status" value="1"/>
</dbReference>
<comment type="pathway">
    <text evidence="9">Antibiotic biosynthesis; mycinamicin biosynthesis.</text>
</comment>
<dbReference type="GO" id="GO:0005506">
    <property type="term" value="F:iron ion binding"/>
    <property type="evidence" value="ECO:0007669"/>
    <property type="project" value="InterPro"/>
</dbReference>
<organism evidence="11 12">
    <name type="scientific">Micromonospora wenchangensis</name>
    <dbReference type="NCBI Taxonomy" id="1185415"/>
    <lineage>
        <taxon>Bacteria</taxon>
        <taxon>Bacillati</taxon>
        <taxon>Actinomycetota</taxon>
        <taxon>Actinomycetes</taxon>
        <taxon>Micromonosporales</taxon>
        <taxon>Micromonosporaceae</taxon>
        <taxon>Micromonospora</taxon>
    </lineage>
</organism>
<evidence type="ECO:0000256" key="3">
    <source>
        <dbReference type="ARBA" id="ARBA00022723"/>
    </source>
</evidence>
<dbReference type="EMBL" id="MZMV01000043">
    <property type="protein sequence ID" value="OWV03443.1"/>
    <property type="molecule type" value="Genomic_DNA"/>
</dbReference>
<dbReference type="PRINTS" id="PR00385">
    <property type="entry name" value="P450"/>
</dbReference>
<evidence type="ECO:0000256" key="7">
    <source>
        <dbReference type="ARBA" id="ARBA00023033"/>
    </source>
</evidence>
<evidence type="ECO:0000256" key="8">
    <source>
        <dbReference type="ARBA" id="ARBA00023194"/>
    </source>
</evidence>
<evidence type="ECO:0000256" key="6">
    <source>
        <dbReference type="ARBA" id="ARBA00023004"/>
    </source>
</evidence>
<name>A0A246RIK0_9ACTN</name>
<dbReference type="GO" id="GO:0004497">
    <property type="term" value="F:monooxygenase activity"/>
    <property type="evidence" value="ECO:0007669"/>
    <property type="project" value="UniProtKB-KW"/>
</dbReference>
<dbReference type="Proteomes" id="UP000197174">
    <property type="component" value="Unassembled WGS sequence"/>
</dbReference>
<evidence type="ECO:0000256" key="5">
    <source>
        <dbReference type="ARBA" id="ARBA00023002"/>
    </source>
</evidence>
<dbReference type="GO" id="GO:0017000">
    <property type="term" value="P:antibiotic biosynthetic process"/>
    <property type="evidence" value="ECO:0007669"/>
    <property type="project" value="UniProtKB-KW"/>
</dbReference>
<keyword evidence="4" id="KW-0521">NADP</keyword>
<dbReference type="PROSITE" id="PS00086">
    <property type="entry name" value="CYTOCHROME_P450"/>
    <property type="match status" value="1"/>
</dbReference>
<dbReference type="PANTHER" id="PTHR46696:SF6">
    <property type="entry name" value="P450, PUTATIVE (EUROFUNG)-RELATED"/>
    <property type="match status" value="1"/>
</dbReference>
<evidence type="ECO:0000256" key="4">
    <source>
        <dbReference type="ARBA" id="ARBA00022857"/>
    </source>
</evidence>
<dbReference type="Pfam" id="PF00067">
    <property type="entry name" value="p450"/>
    <property type="match status" value="1"/>
</dbReference>
<evidence type="ECO:0000313" key="11">
    <source>
        <dbReference type="EMBL" id="OWV03443.1"/>
    </source>
</evidence>
<keyword evidence="7 10" id="KW-0503">Monooxygenase</keyword>
<evidence type="ECO:0000256" key="9">
    <source>
        <dbReference type="ARBA" id="ARBA00060683"/>
    </source>
</evidence>
<dbReference type="GO" id="GO:0016705">
    <property type="term" value="F:oxidoreductase activity, acting on paired donors, with incorporation or reduction of molecular oxygen"/>
    <property type="evidence" value="ECO:0007669"/>
    <property type="project" value="InterPro"/>
</dbReference>
<reference evidence="11 12" key="1">
    <citation type="submission" date="2017-03" db="EMBL/GenBank/DDBJ databases">
        <title>Whole genome sequence of Micromonospora wenchangensis, isolated from mangrove soil.</title>
        <authorList>
            <person name="Yang H."/>
        </authorList>
    </citation>
    <scope>NUCLEOTIDE SEQUENCE [LARGE SCALE GENOMIC DNA]</scope>
    <source>
        <strain evidence="11 12">CCTCC AA 2012002</strain>
    </source>
</reference>
<dbReference type="FunFam" id="1.10.630.10:FF:000018">
    <property type="entry name" value="Cytochrome P450 monooxygenase"/>
    <property type="match status" value="1"/>
</dbReference>
<dbReference type="Gene3D" id="1.10.630.10">
    <property type="entry name" value="Cytochrome P450"/>
    <property type="match status" value="1"/>
</dbReference>
<dbReference type="InterPro" id="IPR017972">
    <property type="entry name" value="Cyt_P450_CS"/>
</dbReference>
<dbReference type="AlphaFoldDB" id="A0A246RIK0"/>
<dbReference type="GO" id="GO:0020037">
    <property type="term" value="F:heme binding"/>
    <property type="evidence" value="ECO:0007669"/>
    <property type="project" value="InterPro"/>
</dbReference>
<keyword evidence="6 10" id="KW-0408">Iron</keyword>
<dbReference type="InterPro" id="IPR036396">
    <property type="entry name" value="Cyt_P450_sf"/>
</dbReference>
<evidence type="ECO:0000256" key="10">
    <source>
        <dbReference type="RuleBase" id="RU000461"/>
    </source>
</evidence>
<dbReference type="RefSeq" id="WP_211291613.1">
    <property type="nucleotide sequence ID" value="NZ_CBDRBW010000021.1"/>
</dbReference>
<gene>
    <name evidence="11" type="ORF">B5D80_22650</name>
</gene>
<comment type="caution">
    <text evidence="11">The sequence shown here is derived from an EMBL/GenBank/DDBJ whole genome shotgun (WGS) entry which is preliminary data.</text>
</comment>
<keyword evidence="3 10" id="KW-0479">Metal-binding</keyword>
<evidence type="ECO:0000256" key="1">
    <source>
        <dbReference type="ARBA" id="ARBA00010617"/>
    </source>
</evidence>
<keyword evidence="5 10" id="KW-0560">Oxidoreductase</keyword>
<comment type="similarity">
    <text evidence="1 10">Belongs to the cytochrome P450 family.</text>
</comment>
<proteinExistence type="inferred from homology"/>
<dbReference type="InterPro" id="IPR002397">
    <property type="entry name" value="Cyt_P450_B"/>
</dbReference>
<protein>
    <submittedName>
        <fullName evidence="11">Cytochrome</fullName>
    </submittedName>
</protein>
<dbReference type="PANTHER" id="PTHR46696">
    <property type="entry name" value="P450, PUTATIVE (EUROFUNG)-RELATED"/>
    <property type="match status" value="1"/>
</dbReference>
<evidence type="ECO:0000256" key="2">
    <source>
        <dbReference type="ARBA" id="ARBA00022617"/>
    </source>
</evidence>
<keyword evidence="12" id="KW-1185">Reference proteome</keyword>
<accession>A0A246RIK0</accession>
<dbReference type="CDD" id="cd11030">
    <property type="entry name" value="CYP105-like"/>
    <property type="match status" value="1"/>
</dbReference>
<keyword evidence="8" id="KW-0045">Antibiotic biosynthesis</keyword>
<keyword evidence="2 10" id="KW-0349">Heme</keyword>
<dbReference type="InterPro" id="IPR001128">
    <property type="entry name" value="Cyt_P450"/>
</dbReference>
<evidence type="ECO:0000313" key="12">
    <source>
        <dbReference type="Proteomes" id="UP000197174"/>
    </source>
</evidence>
<dbReference type="PRINTS" id="PR00359">
    <property type="entry name" value="BP450"/>
</dbReference>
<sequence length="401" mass="43998">MTIPASAPEVPVYLRRDGFTPTPDLGRLRDAGLVERVTTPFGLTAWLLTRHDDVRTVLADPARFSNDPSDMPPLPGLDDLTDDERAPLRFGNLLGVDPPEHTRLRRTLTAEFTLRRMRALEPRVRRIVDRQLAELAGRGSPVDLVTGYALPVPSLVICELLGVPAADRADFNAQTSRLIDVSVPVRERLRVGRGLRDYMSDLVRRARLAPGDDMIGMLIREHGHDLTHAELAGLANFLLLAGHETTANMLALGTLALLRHPAQLARVRDDPAAVTPAVEELLRWLSVVQAGVPRLVRADTEFGGVRIPAGDLVLLSLPAANRDPTAVERPDELDIGRGAVGHLAFGHGVHHCIGAPLARMELRIGLPALLRRFPDLRIEPDGVVFRPSHVFYGLSRLVVSW</sequence>